<gene>
    <name evidence="5" type="ORF">ACFPQ3_08215</name>
</gene>
<dbReference type="InterPro" id="IPR004437">
    <property type="entry name" value="ParB/RepB/Spo0J"/>
</dbReference>
<evidence type="ECO:0000259" key="4">
    <source>
        <dbReference type="SMART" id="SM00470"/>
    </source>
</evidence>
<protein>
    <submittedName>
        <fullName evidence="5">ParB/RepB/Spo0J family partition protein</fullName>
    </submittedName>
</protein>
<evidence type="ECO:0000256" key="2">
    <source>
        <dbReference type="ARBA" id="ARBA00022829"/>
    </source>
</evidence>
<keyword evidence="2" id="KW-0159">Chromosome partition</keyword>
<proteinExistence type="inferred from homology"/>
<reference evidence="6" key="1">
    <citation type="journal article" date="2019" name="Int. J. Syst. Evol. Microbiol.">
        <title>The Global Catalogue of Microorganisms (GCM) 10K type strain sequencing project: providing services to taxonomists for standard genome sequencing and annotation.</title>
        <authorList>
            <consortium name="The Broad Institute Genomics Platform"/>
            <consortium name="The Broad Institute Genome Sequencing Center for Infectious Disease"/>
            <person name="Wu L."/>
            <person name="Ma J."/>
        </authorList>
    </citation>
    <scope>NUCLEOTIDE SEQUENCE [LARGE SCALE GENOMIC DNA]</scope>
    <source>
        <strain evidence="6">DT43</strain>
    </source>
</reference>
<dbReference type="Pfam" id="PF02195">
    <property type="entry name" value="ParB_N"/>
    <property type="match status" value="1"/>
</dbReference>
<keyword evidence="6" id="KW-1185">Reference proteome</keyword>
<dbReference type="RefSeq" id="WP_156807145.1">
    <property type="nucleotide sequence ID" value="NZ_JBHSOJ010000019.1"/>
</dbReference>
<keyword evidence="3" id="KW-0238">DNA-binding</keyword>
<comment type="caution">
    <text evidence="5">The sequence shown here is derived from an EMBL/GenBank/DDBJ whole genome shotgun (WGS) entry which is preliminary data.</text>
</comment>
<dbReference type="SUPFAM" id="SSF110849">
    <property type="entry name" value="ParB/Sulfiredoxin"/>
    <property type="match status" value="1"/>
</dbReference>
<evidence type="ECO:0000256" key="1">
    <source>
        <dbReference type="ARBA" id="ARBA00006295"/>
    </source>
</evidence>
<accession>A0ABW0UDD4</accession>
<feature type="domain" description="ParB-like N-terminal" evidence="4">
    <location>
        <begin position="6"/>
        <end position="96"/>
    </location>
</feature>
<evidence type="ECO:0000313" key="5">
    <source>
        <dbReference type="EMBL" id="MFC5631557.1"/>
    </source>
</evidence>
<dbReference type="Pfam" id="PF23552">
    <property type="entry name" value="ParB_C"/>
    <property type="match status" value="1"/>
</dbReference>
<dbReference type="InterPro" id="IPR036086">
    <property type="entry name" value="ParB/Sulfiredoxin_sf"/>
</dbReference>
<name>A0ABW0UDD4_9STRE</name>
<dbReference type="InterPro" id="IPR003115">
    <property type="entry name" value="ParB_N"/>
</dbReference>
<dbReference type="Proteomes" id="UP001596110">
    <property type="component" value="Unassembled WGS sequence"/>
</dbReference>
<sequence length="256" mass="29459">MTEHLQIIKIDHIQKNPYQPRLQFNQEELKDLANSISENGLIQPIIVRKSSIFGYELIAGERRLRASKMAGLIEIPAIIKNISDEDSMKQAIIENLQRSNLNPIEEAKAYQQMIDKNQVTHEDLARYMGKSRPYISNLLRLLNLPKPIQEAVISAQLSQGHARVLLSINDVEKQLFWLKEIHDKQLSVRQLESLILGKKKKILPTSKNLFITHYEKELSQKLGLPVSITSDKSHRGKVSIQFSNQEDFHRIINSLK</sequence>
<dbReference type="SUPFAM" id="SSF109709">
    <property type="entry name" value="KorB DNA-binding domain-like"/>
    <property type="match status" value="1"/>
</dbReference>
<evidence type="ECO:0000313" key="6">
    <source>
        <dbReference type="Proteomes" id="UP001596110"/>
    </source>
</evidence>
<dbReference type="InterPro" id="IPR050336">
    <property type="entry name" value="Chromosome_partition/occlusion"/>
</dbReference>
<dbReference type="PANTHER" id="PTHR33375">
    <property type="entry name" value="CHROMOSOME-PARTITIONING PROTEIN PARB-RELATED"/>
    <property type="match status" value="1"/>
</dbReference>
<dbReference type="InterPro" id="IPR041468">
    <property type="entry name" value="HTH_ParB/Spo0J"/>
</dbReference>
<dbReference type="Gene3D" id="3.90.1530.30">
    <property type="match status" value="1"/>
</dbReference>
<evidence type="ECO:0000256" key="3">
    <source>
        <dbReference type="ARBA" id="ARBA00023125"/>
    </source>
</evidence>
<comment type="similarity">
    <text evidence="1">Belongs to the ParB family.</text>
</comment>
<dbReference type="SMART" id="SM00470">
    <property type="entry name" value="ParB"/>
    <property type="match status" value="1"/>
</dbReference>
<dbReference type="Pfam" id="PF17762">
    <property type="entry name" value="HTH_ParB"/>
    <property type="match status" value="1"/>
</dbReference>
<dbReference type="PANTHER" id="PTHR33375:SF1">
    <property type="entry name" value="CHROMOSOME-PARTITIONING PROTEIN PARB-RELATED"/>
    <property type="match status" value="1"/>
</dbReference>
<dbReference type="Gene3D" id="1.10.10.2830">
    <property type="match status" value="1"/>
</dbReference>
<dbReference type="CDD" id="cd16393">
    <property type="entry name" value="SPO0J_N"/>
    <property type="match status" value="1"/>
</dbReference>
<dbReference type="NCBIfam" id="TIGR00180">
    <property type="entry name" value="parB_part"/>
    <property type="match status" value="1"/>
</dbReference>
<organism evidence="5 6">
    <name type="scientific">Streptococcus caledonicus</name>
    <dbReference type="NCBI Taxonomy" id="2614158"/>
    <lineage>
        <taxon>Bacteria</taxon>
        <taxon>Bacillati</taxon>
        <taxon>Bacillota</taxon>
        <taxon>Bacilli</taxon>
        <taxon>Lactobacillales</taxon>
        <taxon>Streptococcaceae</taxon>
        <taxon>Streptococcus</taxon>
    </lineage>
</organism>
<dbReference type="EMBL" id="JBHSOJ010000019">
    <property type="protein sequence ID" value="MFC5631557.1"/>
    <property type="molecule type" value="Genomic_DNA"/>
</dbReference>
<dbReference type="InterPro" id="IPR057240">
    <property type="entry name" value="ParB_dimer_C"/>
</dbReference>